<dbReference type="InterPro" id="IPR039272">
    <property type="entry name" value="CLEC16A/TT9"/>
</dbReference>
<dbReference type="GO" id="GO:0005770">
    <property type="term" value="C:late endosome"/>
    <property type="evidence" value="ECO:0007669"/>
    <property type="project" value="TreeGrafter"/>
</dbReference>
<evidence type="ECO:0000313" key="4">
    <source>
        <dbReference type="Proteomes" id="UP001211907"/>
    </source>
</evidence>
<dbReference type="GO" id="GO:0007034">
    <property type="term" value="P:vacuolar transport"/>
    <property type="evidence" value="ECO:0007669"/>
    <property type="project" value="TreeGrafter"/>
</dbReference>
<accession>A0AAD5T541</accession>
<dbReference type="PANTHER" id="PTHR21481:SF0">
    <property type="entry name" value="PROTEIN CLEC16A"/>
    <property type="match status" value="1"/>
</dbReference>
<comment type="caution">
    <text evidence="3">The sequence shown here is derived from an EMBL/GenBank/DDBJ whole genome shotgun (WGS) entry which is preliminary data.</text>
</comment>
<gene>
    <name evidence="3" type="primary">CLEC16A</name>
    <name evidence="3" type="ORF">HK100_010410</name>
</gene>
<reference evidence="3" key="1">
    <citation type="submission" date="2020-05" db="EMBL/GenBank/DDBJ databases">
        <title>Phylogenomic resolution of chytrid fungi.</title>
        <authorList>
            <person name="Stajich J.E."/>
            <person name="Amses K."/>
            <person name="Simmons R."/>
            <person name="Seto K."/>
            <person name="Myers J."/>
            <person name="Bonds A."/>
            <person name="Quandt C.A."/>
            <person name="Barry K."/>
            <person name="Liu P."/>
            <person name="Grigoriev I."/>
            <person name="Longcore J.E."/>
            <person name="James T.Y."/>
        </authorList>
    </citation>
    <scope>NUCLEOTIDE SEQUENCE</scope>
    <source>
        <strain evidence="3">JEL0513</strain>
    </source>
</reference>
<dbReference type="EMBL" id="JADGJH010000573">
    <property type="protein sequence ID" value="KAJ3126163.1"/>
    <property type="molecule type" value="Genomic_DNA"/>
</dbReference>
<keyword evidence="4" id="KW-1185">Reference proteome</keyword>
<dbReference type="InterPro" id="IPR019155">
    <property type="entry name" value="CLEC16A/TT9_N"/>
</dbReference>
<dbReference type="GO" id="GO:0005794">
    <property type="term" value="C:Golgi apparatus"/>
    <property type="evidence" value="ECO:0007669"/>
    <property type="project" value="TreeGrafter"/>
</dbReference>
<evidence type="ECO:0000256" key="1">
    <source>
        <dbReference type="ARBA" id="ARBA00023006"/>
    </source>
</evidence>
<dbReference type="GO" id="GO:0006914">
    <property type="term" value="P:autophagy"/>
    <property type="evidence" value="ECO:0007669"/>
    <property type="project" value="UniProtKB-KW"/>
</dbReference>
<dbReference type="PANTHER" id="PTHR21481">
    <property type="entry name" value="PROTEIN CLEC16A"/>
    <property type="match status" value="1"/>
</dbReference>
<organism evidence="3 4">
    <name type="scientific">Physocladia obscura</name>
    <dbReference type="NCBI Taxonomy" id="109957"/>
    <lineage>
        <taxon>Eukaryota</taxon>
        <taxon>Fungi</taxon>
        <taxon>Fungi incertae sedis</taxon>
        <taxon>Chytridiomycota</taxon>
        <taxon>Chytridiomycota incertae sedis</taxon>
        <taxon>Chytridiomycetes</taxon>
        <taxon>Chytridiales</taxon>
        <taxon>Chytriomycetaceae</taxon>
        <taxon>Physocladia</taxon>
    </lineage>
</organism>
<feature type="domain" description="FPL" evidence="2">
    <location>
        <begin position="95"/>
        <end position="243"/>
    </location>
</feature>
<dbReference type="GO" id="GO:0016197">
    <property type="term" value="P:endosomal transport"/>
    <property type="evidence" value="ECO:0007669"/>
    <property type="project" value="TreeGrafter"/>
</dbReference>
<evidence type="ECO:0000313" key="3">
    <source>
        <dbReference type="EMBL" id="KAJ3126163.1"/>
    </source>
</evidence>
<proteinExistence type="predicted"/>
<sequence length="752" mass="84398">MDWFDDSIVTEEDERKRVAAIAREAHQLLSQASARLEPKQKHNRSKNSLSSQRSRIAADANIRIALDELAKALVTAAEAENKAATQDAVAASNSDSDSESAFTVFYELQTHIVILRLLSVAIAAAAPIMHAATFHSLVFFNKIIESIHRDNLLFLLFSNNYINDLISLLGNHFQSTSKLAFTNAEDQSMHSDSLNFFSALLKLLSTKLDEGSISLFVNENLMLNSFPLFDEAVKLFDSEEKMSLDKIASYLDSEIARIENKIKNNATTFTIESDLDDIVESLFYLEDLLNIFEIKEHLTSSLLGAPIGRLVALICEDAEESPAKSLSLFLLGQIFIYISHTPLLDEIIAMLFSSQALNLANVLNPRLSSFWTQSAPSCLGLLASIISNSGNISDSLFSHSPELQSSAQIYNKALIENLIEIMGSVHSVNLRPVCLDLSVYILEKLLGNISMPSKSNSSTNVGRVEHVDLLMKFNEKWRSMIAALVNDGVDIVVDLLEYETQQEAPSIAHILQDPRLLICEFKPSAIDIPTTSSTLENATMEKEIRDFSFLVRCWKLTGQCISELTNQPKSFNSPQFEFIKHLDENFLAERGDGLNLKWHSRPDKSADLPCLIYRSKSHITGIYVPHATLFVLAEPSKKRNLIAPRIVFSKPIHEITCERDGNTIHVRHRPLSFATSVKSRAECLMAIGHGFAWQDARVWESCKVVFRDMGKKGLKNGEEEETAAVFLEHVENSKTVMLEKRRDFWIQQMMRR</sequence>
<evidence type="ECO:0000259" key="2">
    <source>
        <dbReference type="Pfam" id="PF09758"/>
    </source>
</evidence>
<dbReference type="AlphaFoldDB" id="A0AAD5T541"/>
<dbReference type="Pfam" id="PF09758">
    <property type="entry name" value="FPL"/>
    <property type="match status" value="1"/>
</dbReference>
<dbReference type="Proteomes" id="UP001211907">
    <property type="component" value="Unassembled WGS sequence"/>
</dbReference>
<dbReference type="GO" id="GO:1901096">
    <property type="term" value="P:regulation of autophagosome maturation"/>
    <property type="evidence" value="ECO:0007669"/>
    <property type="project" value="TreeGrafter"/>
</dbReference>
<keyword evidence="1" id="KW-0072">Autophagy</keyword>
<name>A0AAD5T541_9FUNG</name>
<protein>
    <submittedName>
        <fullName evidence="3">Protein CL16A</fullName>
    </submittedName>
</protein>